<dbReference type="Proteomes" id="UP001642540">
    <property type="component" value="Unassembled WGS sequence"/>
</dbReference>
<protein>
    <recommendedName>
        <fullName evidence="2">EGF-like domain-containing protein</fullName>
    </recommendedName>
</protein>
<gene>
    <name evidence="3" type="ORF">ODALV1_LOCUS29703</name>
</gene>
<feature type="signal peptide" evidence="1">
    <location>
        <begin position="1"/>
        <end position="22"/>
    </location>
</feature>
<feature type="domain" description="EGF-like" evidence="2">
    <location>
        <begin position="162"/>
        <end position="175"/>
    </location>
</feature>
<dbReference type="PROSITE" id="PS01186">
    <property type="entry name" value="EGF_2"/>
    <property type="match status" value="1"/>
</dbReference>
<evidence type="ECO:0000313" key="3">
    <source>
        <dbReference type="EMBL" id="CAL8143568.1"/>
    </source>
</evidence>
<organism evidence="3 4">
    <name type="scientific">Orchesella dallaii</name>
    <dbReference type="NCBI Taxonomy" id="48710"/>
    <lineage>
        <taxon>Eukaryota</taxon>
        <taxon>Metazoa</taxon>
        <taxon>Ecdysozoa</taxon>
        <taxon>Arthropoda</taxon>
        <taxon>Hexapoda</taxon>
        <taxon>Collembola</taxon>
        <taxon>Entomobryomorpha</taxon>
        <taxon>Entomobryoidea</taxon>
        <taxon>Orchesellidae</taxon>
        <taxon>Orchesellinae</taxon>
        <taxon>Orchesella</taxon>
    </lineage>
</organism>
<accession>A0ABP1S4S7</accession>
<keyword evidence="1" id="KW-0732">Signal</keyword>
<evidence type="ECO:0000259" key="2">
    <source>
        <dbReference type="PROSITE" id="PS01186"/>
    </source>
</evidence>
<dbReference type="EMBL" id="CAXLJM020000158">
    <property type="protein sequence ID" value="CAL8143568.1"/>
    <property type="molecule type" value="Genomic_DNA"/>
</dbReference>
<sequence>MYRLQNIFAILNFLIIFHTISGAEEHCDSMTEIYDPDQLKCVLKVGSSCLSQEEKCAPGSHCVVAIDGIKRCSCFGAKSKSENGTCLLSNNEFCGSSLLKQCDFEQGLVCKQGYCSCKYGQFQRFNITLEKCVSTVPGPCNNFTKCVENAHCSENLETFQQCVCSQGFIAVGGHCQLDYGEKCEYIHNYRGSHYNFNSFTCDTAAPLKCIDGICQCENLEEYDTNMKICRGLVGTVCSLKNEEYCTENGECGMRRDRHLFPRRGQLDGFCKCKTGSSANSKKRCVR</sequence>
<comment type="caution">
    <text evidence="3">The sequence shown here is derived from an EMBL/GenBank/DDBJ whole genome shotgun (WGS) entry which is preliminary data.</text>
</comment>
<feature type="chain" id="PRO_5045155837" description="EGF-like domain-containing protein" evidence="1">
    <location>
        <begin position="23"/>
        <end position="286"/>
    </location>
</feature>
<proteinExistence type="predicted"/>
<evidence type="ECO:0000313" key="4">
    <source>
        <dbReference type="Proteomes" id="UP001642540"/>
    </source>
</evidence>
<name>A0ABP1S4S7_9HEXA</name>
<evidence type="ECO:0000256" key="1">
    <source>
        <dbReference type="SAM" id="SignalP"/>
    </source>
</evidence>
<reference evidence="3 4" key="1">
    <citation type="submission" date="2024-08" db="EMBL/GenBank/DDBJ databases">
        <authorList>
            <person name="Cucini C."/>
            <person name="Frati F."/>
        </authorList>
    </citation>
    <scope>NUCLEOTIDE SEQUENCE [LARGE SCALE GENOMIC DNA]</scope>
</reference>
<keyword evidence="4" id="KW-1185">Reference proteome</keyword>
<dbReference type="InterPro" id="IPR000742">
    <property type="entry name" value="EGF"/>
</dbReference>